<dbReference type="EMBL" id="LNRQ01000001">
    <property type="protein sequence ID" value="KZN10829.1"/>
    <property type="molecule type" value="Genomic_DNA"/>
</dbReference>
<accession>A0A166I7N7</accession>
<reference evidence="3" key="2">
    <citation type="submission" date="2022-03" db="EMBL/GenBank/DDBJ databases">
        <title>Draft title - Genomic analysis of global carrot germplasm unveils the trajectory of domestication and the origin of high carotenoid orange carrot.</title>
        <authorList>
            <person name="Iorizzo M."/>
            <person name="Ellison S."/>
            <person name="Senalik D."/>
            <person name="Macko-Podgorni A."/>
            <person name="Grzebelus D."/>
            <person name="Bostan H."/>
            <person name="Rolling W."/>
            <person name="Curaba J."/>
            <person name="Simon P."/>
        </authorList>
    </citation>
    <scope>NUCLEOTIDE SEQUENCE</scope>
    <source>
        <tissue evidence="3">Leaf</tissue>
    </source>
</reference>
<dbReference type="Gramene" id="KZN10829">
    <property type="protein sequence ID" value="KZN10829"/>
    <property type="gene ID" value="DCAR_003485"/>
</dbReference>
<dbReference type="EMBL" id="CP093343">
    <property type="protein sequence ID" value="WOG84511.1"/>
    <property type="molecule type" value="Genomic_DNA"/>
</dbReference>
<reference evidence="2" key="1">
    <citation type="journal article" date="2016" name="Nat. Genet.">
        <title>A high-quality carrot genome assembly provides new insights into carotenoid accumulation and asterid genome evolution.</title>
        <authorList>
            <person name="Iorizzo M."/>
            <person name="Ellison S."/>
            <person name="Senalik D."/>
            <person name="Zeng P."/>
            <person name="Satapoomin P."/>
            <person name="Huang J."/>
            <person name="Bowman M."/>
            <person name="Iovene M."/>
            <person name="Sanseverino W."/>
            <person name="Cavagnaro P."/>
            <person name="Yildiz M."/>
            <person name="Macko-Podgorni A."/>
            <person name="Moranska E."/>
            <person name="Grzebelus E."/>
            <person name="Grzebelus D."/>
            <person name="Ashrafi H."/>
            <person name="Zheng Z."/>
            <person name="Cheng S."/>
            <person name="Spooner D."/>
            <person name="Van Deynze A."/>
            <person name="Simon P."/>
        </authorList>
    </citation>
    <scope>NUCLEOTIDE SEQUENCE [LARGE SCALE GENOMIC DNA]</scope>
    <source>
        <tissue evidence="2">Leaf</tissue>
    </source>
</reference>
<proteinExistence type="inferred from homology"/>
<dbReference type="InterPro" id="IPR003676">
    <property type="entry name" value="SAUR_fam"/>
</dbReference>
<evidence type="ECO:0000313" key="2">
    <source>
        <dbReference type="EMBL" id="KZN10829.1"/>
    </source>
</evidence>
<keyword evidence="4" id="KW-1185">Reference proteome</keyword>
<name>A0A166I7N7_DAUCS</name>
<dbReference type="GO" id="GO:0009733">
    <property type="term" value="P:response to auxin"/>
    <property type="evidence" value="ECO:0007669"/>
    <property type="project" value="InterPro"/>
</dbReference>
<comment type="similarity">
    <text evidence="1">Belongs to the ARG7 family.</text>
</comment>
<dbReference type="AlphaFoldDB" id="A0A166I7N7"/>
<evidence type="ECO:0000313" key="4">
    <source>
        <dbReference type="Proteomes" id="UP000077755"/>
    </source>
</evidence>
<dbReference type="Pfam" id="PF02519">
    <property type="entry name" value="Auxin_inducible"/>
    <property type="match status" value="1"/>
</dbReference>
<dbReference type="PANTHER" id="PTHR31374">
    <property type="entry name" value="AUXIN-INDUCED PROTEIN-LIKE-RELATED"/>
    <property type="match status" value="1"/>
</dbReference>
<evidence type="ECO:0000256" key="1">
    <source>
        <dbReference type="ARBA" id="ARBA00006974"/>
    </source>
</evidence>
<gene>
    <name evidence="2" type="ORF">DCAR_003485</name>
    <name evidence="3" type="ORF">DCAR_0103695</name>
</gene>
<dbReference type="Proteomes" id="UP000077755">
    <property type="component" value="Chromosome 1"/>
</dbReference>
<evidence type="ECO:0000313" key="3">
    <source>
        <dbReference type="EMBL" id="WOG84511.1"/>
    </source>
</evidence>
<protein>
    <submittedName>
        <fullName evidence="2">Uncharacterized protein</fullName>
    </submittedName>
</protein>
<organism evidence="2">
    <name type="scientific">Daucus carota subsp. sativus</name>
    <name type="common">Carrot</name>
    <dbReference type="NCBI Taxonomy" id="79200"/>
    <lineage>
        <taxon>Eukaryota</taxon>
        <taxon>Viridiplantae</taxon>
        <taxon>Streptophyta</taxon>
        <taxon>Embryophyta</taxon>
        <taxon>Tracheophyta</taxon>
        <taxon>Spermatophyta</taxon>
        <taxon>Magnoliopsida</taxon>
        <taxon>eudicotyledons</taxon>
        <taxon>Gunneridae</taxon>
        <taxon>Pentapetalae</taxon>
        <taxon>asterids</taxon>
        <taxon>campanulids</taxon>
        <taxon>Apiales</taxon>
        <taxon>Apiaceae</taxon>
        <taxon>Apioideae</taxon>
        <taxon>Scandiceae</taxon>
        <taxon>Daucinae</taxon>
        <taxon>Daucus</taxon>
        <taxon>Daucus sect. Daucus</taxon>
    </lineage>
</organism>
<sequence length="110" mass="12263">MAKLFEKFLGFSKKITGTGHRGCRYSGTENSNGRVSVPSGCFPIYVGEEHKRYAIPVKRLSSTRLQALLDQFKDEIADSEEPITLPCSPVMFEHVLGLPKHEITSIIVKP</sequence>
<dbReference type="PANTHER" id="PTHR31374:SF418">
    <property type="entry name" value="AUXIN-RESPONSIVE FAMILY PROTEIN"/>
    <property type="match status" value="1"/>
</dbReference>